<reference evidence="1 2" key="1">
    <citation type="journal article" date="2021" name="BMC Biol.">
        <title>Horizontally acquired antibacterial genes associated with adaptive radiation of ladybird beetles.</title>
        <authorList>
            <person name="Li H.S."/>
            <person name="Tang X.F."/>
            <person name="Huang Y.H."/>
            <person name="Xu Z.Y."/>
            <person name="Chen M.L."/>
            <person name="Du X.Y."/>
            <person name="Qiu B.Y."/>
            <person name="Chen P.T."/>
            <person name="Zhang W."/>
            <person name="Slipinski A."/>
            <person name="Escalona H.E."/>
            <person name="Waterhouse R.M."/>
            <person name="Zwick A."/>
            <person name="Pang H."/>
        </authorList>
    </citation>
    <scope>NUCLEOTIDE SEQUENCE [LARGE SCALE GENOMIC DNA]</scope>
    <source>
        <strain evidence="1">SYSU2018</strain>
    </source>
</reference>
<comment type="caution">
    <text evidence="1">The sequence shown here is derived from an EMBL/GenBank/DDBJ whole genome shotgun (WGS) entry which is preliminary data.</text>
</comment>
<organism evidence="1 2">
    <name type="scientific">Cryptolaemus montrouzieri</name>
    <dbReference type="NCBI Taxonomy" id="559131"/>
    <lineage>
        <taxon>Eukaryota</taxon>
        <taxon>Metazoa</taxon>
        <taxon>Ecdysozoa</taxon>
        <taxon>Arthropoda</taxon>
        <taxon>Hexapoda</taxon>
        <taxon>Insecta</taxon>
        <taxon>Pterygota</taxon>
        <taxon>Neoptera</taxon>
        <taxon>Endopterygota</taxon>
        <taxon>Coleoptera</taxon>
        <taxon>Polyphaga</taxon>
        <taxon>Cucujiformia</taxon>
        <taxon>Coccinelloidea</taxon>
        <taxon>Coccinellidae</taxon>
        <taxon>Scymninae</taxon>
        <taxon>Scymnini</taxon>
        <taxon>Cryptolaemus</taxon>
    </lineage>
</organism>
<keyword evidence="2" id="KW-1185">Reference proteome</keyword>
<name>A0ABD2PIB4_9CUCU</name>
<dbReference type="Proteomes" id="UP001516400">
    <property type="component" value="Unassembled WGS sequence"/>
</dbReference>
<protein>
    <submittedName>
        <fullName evidence="1">Uncharacterized protein</fullName>
    </submittedName>
</protein>
<dbReference type="EMBL" id="JABFTP020000186">
    <property type="protein sequence ID" value="KAL3290306.1"/>
    <property type="molecule type" value="Genomic_DNA"/>
</dbReference>
<sequence length="152" mass="17204">MSWDRIPKANGRKTLTEIRPGGRNKMQWKEPFQKANMESRKEKVFTMQGRDTPVPVGCRDSAGPIRLLTYACTTSPSVRYVLLVRQEPEVIKRAENAAHAVLAEALESLHHHIKELGDRVKKNPNTQRDIKKAVGRLAGQVKQLKMPIIISD</sequence>
<gene>
    <name evidence="1" type="ORF">HHI36_023650</name>
</gene>
<accession>A0ABD2PIB4</accession>
<evidence type="ECO:0000313" key="2">
    <source>
        <dbReference type="Proteomes" id="UP001516400"/>
    </source>
</evidence>
<dbReference type="AlphaFoldDB" id="A0ABD2PIB4"/>
<proteinExistence type="predicted"/>
<evidence type="ECO:0000313" key="1">
    <source>
        <dbReference type="EMBL" id="KAL3290306.1"/>
    </source>
</evidence>